<dbReference type="PROSITE" id="PS51194">
    <property type="entry name" value="HELICASE_CTER"/>
    <property type="match status" value="1"/>
</dbReference>
<dbReference type="EC" id="3.6.4.13" evidence="2"/>
<evidence type="ECO:0000256" key="11">
    <source>
        <dbReference type="PROSITE-ProRule" id="PRU00552"/>
    </source>
</evidence>
<evidence type="ECO:0000313" key="19">
    <source>
        <dbReference type="Proteomes" id="UP001549920"/>
    </source>
</evidence>
<comment type="similarity">
    <text evidence="9">Belongs to the DEAD box helicase family. DDX47/RRP3 subfamily.</text>
</comment>
<evidence type="ECO:0000256" key="2">
    <source>
        <dbReference type="ARBA" id="ARBA00012552"/>
    </source>
</evidence>
<evidence type="ECO:0000256" key="8">
    <source>
        <dbReference type="ARBA" id="ARBA00023242"/>
    </source>
</evidence>
<dbReference type="InterPro" id="IPR011545">
    <property type="entry name" value="DEAD/DEAH_box_helicase_dom"/>
</dbReference>
<dbReference type="PROSITE" id="PS51192">
    <property type="entry name" value="HELICASE_ATP_BIND_1"/>
    <property type="match status" value="1"/>
</dbReference>
<dbReference type="SMART" id="SM00487">
    <property type="entry name" value="DEXDc"/>
    <property type="match status" value="1"/>
</dbReference>
<dbReference type="PROSITE" id="PS51195">
    <property type="entry name" value="Q_MOTIF"/>
    <property type="match status" value="1"/>
</dbReference>
<comment type="caution">
    <text evidence="17">The sequence shown here is derived from an EMBL/GenBank/DDBJ whole genome shotgun (WGS) entry which is preliminary data.</text>
</comment>
<gene>
    <name evidence="18" type="ORF">ABMA27_016392</name>
    <name evidence="17" type="ORF">ABMA28_016662</name>
</gene>
<evidence type="ECO:0000256" key="6">
    <source>
        <dbReference type="ARBA" id="ARBA00022840"/>
    </source>
</evidence>
<accession>A0ABD0T861</accession>
<dbReference type="InterPro" id="IPR000629">
    <property type="entry name" value="RNA-helicase_DEAD-box_CS"/>
</dbReference>
<feature type="domain" description="DEAD-box RNA helicase Q" evidence="16">
    <location>
        <begin position="31"/>
        <end position="59"/>
    </location>
</feature>
<keyword evidence="6 12" id="KW-0067">ATP-binding</keyword>
<dbReference type="GO" id="GO:0010468">
    <property type="term" value="P:regulation of gene expression"/>
    <property type="evidence" value="ECO:0007669"/>
    <property type="project" value="UniProtKB-ARBA"/>
</dbReference>
<dbReference type="GO" id="GO:0005524">
    <property type="term" value="F:ATP binding"/>
    <property type="evidence" value="ECO:0007669"/>
    <property type="project" value="UniProtKB-KW"/>
</dbReference>
<feature type="compositionally biased region" description="Basic and acidic residues" evidence="13">
    <location>
        <begin position="1"/>
        <end position="10"/>
    </location>
</feature>
<evidence type="ECO:0000256" key="3">
    <source>
        <dbReference type="ARBA" id="ARBA00022741"/>
    </source>
</evidence>
<dbReference type="GO" id="GO:0003724">
    <property type="term" value="F:RNA helicase activity"/>
    <property type="evidence" value="ECO:0007669"/>
    <property type="project" value="UniProtKB-EC"/>
</dbReference>
<evidence type="ECO:0000259" key="15">
    <source>
        <dbReference type="PROSITE" id="PS51194"/>
    </source>
</evidence>
<dbReference type="GO" id="GO:0003723">
    <property type="term" value="F:RNA binding"/>
    <property type="evidence" value="ECO:0007669"/>
    <property type="project" value="UniProtKB-KW"/>
</dbReference>
<dbReference type="InterPro" id="IPR050079">
    <property type="entry name" value="DEAD_box_RNA_helicase"/>
</dbReference>
<evidence type="ECO:0000259" key="14">
    <source>
        <dbReference type="PROSITE" id="PS51192"/>
    </source>
</evidence>
<dbReference type="InterPro" id="IPR014001">
    <property type="entry name" value="Helicase_ATP-bd"/>
</dbReference>
<evidence type="ECO:0000256" key="9">
    <source>
        <dbReference type="ARBA" id="ARBA00024350"/>
    </source>
</evidence>
<dbReference type="FunFam" id="3.40.50.300:FF:000681">
    <property type="entry name" value="probable ATP-dependent RNA helicase DDX47"/>
    <property type="match status" value="1"/>
</dbReference>
<evidence type="ECO:0000313" key="18">
    <source>
        <dbReference type="EMBL" id="KAL0882869.1"/>
    </source>
</evidence>
<dbReference type="CDD" id="cd18787">
    <property type="entry name" value="SF2_C_DEAD"/>
    <property type="match status" value="1"/>
</dbReference>
<dbReference type="EMBL" id="JBEDNZ010000009">
    <property type="protein sequence ID" value="KAL0838558.1"/>
    <property type="molecule type" value="Genomic_DNA"/>
</dbReference>
<evidence type="ECO:0000256" key="4">
    <source>
        <dbReference type="ARBA" id="ARBA00022801"/>
    </source>
</evidence>
<dbReference type="PANTHER" id="PTHR47959">
    <property type="entry name" value="ATP-DEPENDENT RNA HELICASE RHLE-RELATED"/>
    <property type="match status" value="1"/>
</dbReference>
<protein>
    <recommendedName>
        <fullName evidence="2">RNA helicase</fullName>
        <ecNumber evidence="2">3.6.4.13</ecNumber>
    </recommendedName>
</protein>
<feature type="compositionally biased region" description="Basic residues" evidence="13">
    <location>
        <begin position="449"/>
        <end position="472"/>
    </location>
</feature>
<evidence type="ECO:0000256" key="5">
    <source>
        <dbReference type="ARBA" id="ARBA00022806"/>
    </source>
</evidence>
<evidence type="ECO:0000256" key="7">
    <source>
        <dbReference type="ARBA" id="ARBA00022884"/>
    </source>
</evidence>
<evidence type="ECO:0000259" key="16">
    <source>
        <dbReference type="PROSITE" id="PS51195"/>
    </source>
</evidence>
<keyword evidence="8" id="KW-0539">Nucleus</keyword>
<keyword evidence="19" id="KW-1185">Reference proteome</keyword>
<organism evidence="17 20">
    <name type="scientific">Loxostege sticticalis</name>
    <name type="common">Beet webworm moth</name>
    <dbReference type="NCBI Taxonomy" id="481309"/>
    <lineage>
        <taxon>Eukaryota</taxon>
        <taxon>Metazoa</taxon>
        <taxon>Ecdysozoa</taxon>
        <taxon>Arthropoda</taxon>
        <taxon>Hexapoda</taxon>
        <taxon>Insecta</taxon>
        <taxon>Pterygota</taxon>
        <taxon>Neoptera</taxon>
        <taxon>Endopterygota</taxon>
        <taxon>Lepidoptera</taxon>
        <taxon>Glossata</taxon>
        <taxon>Ditrysia</taxon>
        <taxon>Pyraloidea</taxon>
        <taxon>Crambidae</taxon>
        <taxon>Pyraustinae</taxon>
        <taxon>Loxostege</taxon>
    </lineage>
</organism>
<feature type="region of interest" description="Disordered" evidence="13">
    <location>
        <begin position="1"/>
        <end position="30"/>
    </location>
</feature>
<dbReference type="SMART" id="SM00490">
    <property type="entry name" value="HELICc"/>
    <property type="match status" value="1"/>
</dbReference>
<dbReference type="InterPro" id="IPR001650">
    <property type="entry name" value="Helicase_C-like"/>
</dbReference>
<dbReference type="Pfam" id="PF00271">
    <property type="entry name" value="Helicase_C"/>
    <property type="match status" value="1"/>
</dbReference>
<keyword evidence="4 12" id="KW-0378">Hydrolase</keyword>
<reference evidence="19 20" key="1">
    <citation type="submission" date="2024-06" db="EMBL/GenBank/DDBJ databases">
        <title>A chromosome-level genome assembly of beet webworm, Loxostege sticticalis.</title>
        <authorList>
            <person name="Zhang Y."/>
        </authorList>
    </citation>
    <scope>NUCLEOTIDE SEQUENCE [LARGE SCALE GENOMIC DNA]</scope>
    <source>
        <strain evidence="18">AQ026</strain>
        <strain evidence="17">AQ028</strain>
        <tissue evidence="17">Male pupae</tissue>
        <tissue evidence="18">Whole body</tissue>
    </source>
</reference>
<evidence type="ECO:0000256" key="1">
    <source>
        <dbReference type="ARBA" id="ARBA00004123"/>
    </source>
</evidence>
<comment type="catalytic activity">
    <reaction evidence="10">
        <text>ATP + H2O = ADP + phosphate + H(+)</text>
        <dbReference type="Rhea" id="RHEA:13065"/>
        <dbReference type="ChEBI" id="CHEBI:15377"/>
        <dbReference type="ChEBI" id="CHEBI:15378"/>
        <dbReference type="ChEBI" id="CHEBI:30616"/>
        <dbReference type="ChEBI" id="CHEBI:43474"/>
        <dbReference type="ChEBI" id="CHEBI:456216"/>
        <dbReference type="EC" id="3.6.4.13"/>
    </reaction>
</comment>
<dbReference type="GO" id="GO:0005730">
    <property type="term" value="C:nucleolus"/>
    <property type="evidence" value="ECO:0007669"/>
    <property type="project" value="UniProtKB-ARBA"/>
</dbReference>
<dbReference type="FunFam" id="3.40.50.300:FF:000626">
    <property type="entry name" value="probable ATP-dependent RNA helicase DDX47"/>
    <property type="match status" value="1"/>
</dbReference>
<dbReference type="Gene3D" id="3.40.50.300">
    <property type="entry name" value="P-loop containing nucleotide triphosphate hydrolases"/>
    <property type="match status" value="2"/>
</dbReference>
<keyword evidence="5 12" id="KW-0347">Helicase</keyword>
<evidence type="ECO:0000313" key="17">
    <source>
        <dbReference type="EMBL" id="KAL0838558.1"/>
    </source>
</evidence>
<dbReference type="AlphaFoldDB" id="A0ABD0T861"/>
<proteinExistence type="inferred from homology"/>
<name>A0ABD0T861_LOXSC</name>
<keyword evidence="3 12" id="KW-0547">Nucleotide-binding</keyword>
<dbReference type="PROSITE" id="PS00039">
    <property type="entry name" value="DEAD_ATP_HELICASE"/>
    <property type="match status" value="1"/>
</dbReference>
<dbReference type="Pfam" id="PF00270">
    <property type="entry name" value="DEAD"/>
    <property type="match status" value="1"/>
</dbReference>
<dbReference type="InterPro" id="IPR014014">
    <property type="entry name" value="RNA_helicase_DEAD_Q_motif"/>
</dbReference>
<dbReference type="PANTHER" id="PTHR47959:SF20">
    <property type="entry name" value="RNA HELICASE"/>
    <property type="match status" value="1"/>
</dbReference>
<dbReference type="InterPro" id="IPR044765">
    <property type="entry name" value="DDX47/Rrp3_DEADc"/>
</dbReference>
<dbReference type="GO" id="GO:0016787">
    <property type="term" value="F:hydrolase activity"/>
    <property type="evidence" value="ECO:0007669"/>
    <property type="project" value="UniProtKB-KW"/>
</dbReference>
<dbReference type="GO" id="GO:0042254">
    <property type="term" value="P:ribosome biogenesis"/>
    <property type="evidence" value="ECO:0007669"/>
    <property type="project" value="UniProtKB-ARBA"/>
</dbReference>
<evidence type="ECO:0000256" key="10">
    <source>
        <dbReference type="ARBA" id="ARBA00047984"/>
    </source>
</evidence>
<feature type="short sequence motif" description="Q motif" evidence="11">
    <location>
        <begin position="31"/>
        <end position="59"/>
    </location>
</feature>
<comment type="subcellular location">
    <subcellularLocation>
        <location evidence="1">Nucleus</location>
    </subcellularLocation>
</comment>
<feature type="compositionally biased region" description="Acidic residues" evidence="13">
    <location>
        <begin position="11"/>
        <end position="30"/>
    </location>
</feature>
<evidence type="ECO:0000256" key="12">
    <source>
        <dbReference type="RuleBase" id="RU000492"/>
    </source>
</evidence>
<dbReference type="EMBL" id="JBEUOH010000009">
    <property type="protein sequence ID" value="KAL0882869.1"/>
    <property type="molecule type" value="Genomic_DNA"/>
</dbReference>
<feature type="region of interest" description="Disordered" evidence="13">
    <location>
        <begin position="423"/>
        <end position="472"/>
    </location>
</feature>
<evidence type="ECO:0000256" key="13">
    <source>
        <dbReference type="SAM" id="MobiDB-lite"/>
    </source>
</evidence>
<evidence type="ECO:0000313" key="20">
    <source>
        <dbReference type="Proteomes" id="UP001549921"/>
    </source>
</evidence>
<feature type="domain" description="Helicase C-terminal" evidence="15">
    <location>
        <begin position="244"/>
        <end position="404"/>
    </location>
</feature>
<keyword evidence="7" id="KW-0694">RNA-binding</keyword>
<feature type="domain" description="Helicase ATP-binding" evidence="14">
    <location>
        <begin position="62"/>
        <end position="233"/>
    </location>
</feature>
<dbReference type="CDD" id="cd17954">
    <property type="entry name" value="DEADc_DDX47"/>
    <property type="match status" value="1"/>
</dbReference>
<dbReference type="SUPFAM" id="SSF52540">
    <property type="entry name" value="P-loop containing nucleoside triphosphate hydrolases"/>
    <property type="match status" value="1"/>
</dbReference>
<dbReference type="Proteomes" id="UP001549920">
    <property type="component" value="Unassembled WGS sequence"/>
</dbReference>
<sequence length="472" mass="52659">MTADSEKTDSESEQEEEQPTEEPKEDDTEEVTFKDLGVVDVLCEACSELKWKNPSKIQKEAIPVALQGKDIIGLAETGSGKTGAFALPILQALLENPQRYFALILTPTRELAFQISEQFEALGASIGVKCAVIVGGMDMVAQSLMLSKKPHIIIATPGRLVDHLENTKGFNLKALKYLVMDEADRILNMDFEVEVDKILRVIPRERRTYLFSATMTKKVQKLQRASLQDPVKVEVSTKYQTVDKLQQYYLFIPVKYKDVYLVHILNEMAGNSFIVFVATCAGALRAALLLRNLGLAAVPLHGQMSQNKRLAALNKFKNKSRSILLCTDVASRGLDIPHVDVVINLDIPLHSKDYIHRVGRTARAGRAGKSITFVSQYDVELYQRIEQLIGKQLPLYPTEESEVMVLQERVAEAQRLTNIEMKELEDKKSVKGKKRGAESDDDTEEAAGVRRRIKGKGGKGGRGKFGGKRKRS</sequence>
<dbReference type="Proteomes" id="UP001549921">
    <property type="component" value="Unassembled WGS sequence"/>
</dbReference>
<dbReference type="InterPro" id="IPR027417">
    <property type="entry name" value="P-loop_NTPase"/>
</dbReference>